<dbReference type="Pfam" id="PF08238">
    <property type="entry name" value="Sel1"/>
    <property type="match status" value="2"/>
</dbReference>
<reference evidence="1 2" key="1">
    <citation type="journal article" date="2021" name="Syst. Appl. Microbiol.">
        <title>Pseudomonas lalucatii sp. nov. isolated from Vallgornera, a karstic cave in Mallorca, Western Mediterranean.</title>
        <authorList>
            <person name="Busquets A."/>
            <person name="Mulet M."/>
            <person name="Gomila M."/>
            <person name="Garcia-Valdes E."/>
        </authorList>
    </citation>
    <scope>NUCLEOTIDE SEQUENCE [LARGE SCALE GENOMIC DNA]</scope>
    <source>
        <strain evidence="1 2">R1b54</strain>
    </source>
</reference>
<sequence>MPRALPRLVPETESTCARLPLRVALWLLDSPRLGHARSVKRFAGHLLKQPARRGVVQAQSRLGQMLCRDCGNTRDRRIGLELLRQAARAGDRRAQLELGRFFSQPRSHAPQQARHWLEQAAAQGSHEAKRLLGGL</sequence>
<dbReference type="Proteomes" id="UP001196601">
    <property type="component" value="Unassembled WGS sequence"/>
</dbReference>
<dbReference type="PANTHER" id="PTHR45011:SF1">
    <property type="entry name" value="DAP3-BINDING CELL DEATH ENHANCER 1"/>
    <property type="match status" value="1"/>
</dbReference>
<proteinExistence type="predicted"/>
<keyword evidence="2" id="KW-1185">Reference proteome</keyword>
<evidence type="ECO:0000313" key="2">
    <source>
        <dbReference type="Proteomes" id="UP001196601"/>
    </source>
</evidence>
<gene>
    <name evidence="1" type="ORF">I0D00_15145</name>
</gene>
<accession>A0ABS5Q3C3</accession>
<organism evidence="1 2">
    <name type="scientific">Pseudomonas lalucatii</name>
    <dbReference type="NCBI Taxonomy" id="1424203"/>
    <lineage>
        <taxon>Bacteria</taxon>
        <taxon>Pseudomonadati</taxon>
        <taxon>Pseudomonadota</taxon>
        <taxon>Gammaproteobacteria</taxon>
        <taxon>Pseudomonadales</taxon>
        <taxon>Pseudomonadaceae</taxon>
        <taxon>Pseudomonas</taxon>
    </lineage>
</organism>
<dbReference type="EMBL" id="JADPMV010000002">
    <property type="protein sequence ID" value="MBS7663265.1"/>
    <property type="molecule type" value="Genomic_DNA"/>
</dbReference>
<dbReference type="SUPFAM" id="SSF81901">
    <property type="entry name" value="HCP-like"/>
    <property type="match status" value="1"/>
</dbReference>
<dbReference type="PANTHER" id="PTHR45011">
    <property type="entry name" value="DAP3-BINDING CELL DEATH ENHANCER 1"/>
    <property type="match status" value="1"/>
</dbReference>
<comment type="caution">
    <text evidence="1">The sequence shown here is derived from an EMBL/GenBank/DDBJ whole genome shotgun (WGS) entry which is preliminary data.</text>
</comment>
<dbReference type="SMART" id="SM00671">
    <property type="entry name" value="SEL1"/>
    <property type="match status" value="2"/>
</dbReference>
<protein>
    <submittedName>
        <fullName evidence="1">Sel1 repeat family protein</fullName>
    </submittedName>
</protein>
<dbReference type="RefSeq" id="WP_213640667.1">
    <property type="nucleotide sequence ID" value="NZ_JADPMV010000002.1"/>
</dbReference>
<evidence type="ECO:0000313" key="1">
    <source>
        <dbReference type="EMBL" id="MBS7663265.1"/>
    </source>
</evidence>
<dbReference type="InterPro" id="IPR011990">
    <property type="entry name" value="TPR-like_helical_dom_sf"/>
</dbReference>
<dbReference type="InterPro" id="IPR006597">
    <property type="entry name" value="Sel1-like"/>
</dbReference>
<dbReference type="Gene3D" id="1.25.40.10">
    <property type="entry name" value="Tetratricopeptide repeat domain"/>
    <property type="match status" value="1"/>
</dbReference>
<name>A0ABS5Q3C3_9PSED</name>
<dbReference type="InterPro" id="IPR052748">
    <property type="entry name" value="ISR_Activator"/>
</dbReference>